<dbReference type="EMBL" id="CP000805">
    <property type="protein sequence ID" value="ACD71151.1"/>
    <property type="molecule type" value="Genomic_DNA"/>
</dbReference>
<dbReference type="AlphaFoldDB" id="A0A0H3BJ33"/>
<dbReference type="PATRIC" id="fig|455434.6.peg.723"/>
<proteinExistence type="predicted"/>
<accession>A0A0H3BJ33</accession>
<dbReference type="Proteomes" id="UP000001202">
    <property type="component" value="Chromosome"/>
</dbReference>
<keyword evidence="1" id="KW-0732">Signal</keyword>
<evidence type="ECO:0000256" key="1">
    <source>
        <dbReference type="SAM" id="SignalP"/>
    </source>
</evidence>
<dbReference type="GeneID" id="93876501"/>
<feature type="signal peptide" evidence="1">
    <location>
        <begin position="1"/>
        <end position="25"/>
    </location>
</feature>
<organism evidence="2 3">
    <name type="scientific">Treponema pallidum subsp. pallidum (strain SS14)</name>
    <dbReference type="NCBI Taxonomy" id="455434"/>
    <lineage>
        <taxon>Bacteria</taxon>
        <taxon>Pseudomonadati</taxon>
        <taxon>Spirochaetota</taxon>
        <taxon>Spirochaetia</taxon>
        <taxon>Spirochaetales</taxon>
        <taxon>Treponemataceae</taxon>
        <taxon>Treponema</taxon>
    </lineage>
</organism>
<sequence>MSRTFRAWQCVGALCALSPLLPAYSSEGVREVPPSQSPQVVVAYEPIRPGDQLLKIGIVAGCQLYIAGGNGTNGSSSSGTNGNGNGKLLGGGGFHLGYEYFFTKNFSLGGQVSFECYRTTGSNYYFSVPITVNPTYTFAVGRWRIPLSLGVGLNIQSYLSKKAPGLIAEASAGLYYQYTPDWSIGGIVAYTQLGDIASSPDKCRAVGLATIDFGVRYHF</sequence>
<feature type="chain" id="PRO_5002605049" evidence="1">
    <location>
        <begin position="26"/>
        <end position="219"/>
    </location>
</feature>
<protein>
    <submittedName>
        <fullName evidence="2">Uncharacterized protein</fullName>
    </submittedName>
</protein>
<evidence type="ECO:0000313" key="2">
    <source>
        <dbReference type="EMBL" id="ACD71151.1"/>
    </source>
</evidence>
<dbReference type="SUPFAM" id="SSF56925">
    <property type="entry name" value="OMPA-like"/>
    <property type="match status" value="1"/>
</dbReference>
<gene>
    <name evidence="2" type="ordered locus">TPASS_0733</name>
</gene>
<reference evidence="2 3" key="1">
    <citation type="journal article" date="2008" name="BMC Microbiol.">
        <title>Complete genome sequence of Treponema pallidum ssp. pallidum strain SS14 determined with oligonucleotide arrays.</title>
        <authorList>
            <person name="Matejkova P."/>
            <person name="Strouhal M."/>
            <person name="Smajs D."/>
            <person name="Norris S.J."/>
            <person name="Palzkill T."/>
            <person name="Petrosino J.F."/>
            <person name="Sodergren E."/>
            <person name="Norton J.E."/>
            <person name="Singh J."/>
            <person name="Richmond T.A."/>
            <person name="Molla M.N."/>
            <person name="Albert T.J."/>
            <person name="Weinstock G.M."/>
        </authorList>
    </citation>
    <scope>NUCLEOTIDE SEQUENCE [LARGE SCALE GENOMIC DNA]</scope>
    <source>
        <strain evidence="2 3">SS14</strain>
    </source>
</reference>
<dbReference type="KEGG" id="tpp:TPASS_0733"/>
<evidence type="ECO:0000313" key="3">
    <source>
        <dbReference type="Proteomes" id="UP000001202"/>
    </source>
</evidence>
<dbReference type="InterPro" id="IPR011250">
    <property type="entry name" value="OMP/PagP_B-barrel"/>
</dbReference>
<dbReference type="RefSeq" id="WP_010882178.1">
    <property type="nucleotide sequence ID" value="NC_010741.1"/>
</dbReference>
<dbReference type="SMR" id="A0A0H3BJ33"/>
<name>A0A0H3BJ33_TREPS</name>
<dbReference type="NCBIfam" id="NF047328">
    <property type="entry name" value="OMP_TP0733"/>
    <property type="match status" value="1"/>
</dbReference>